<accession>C5A3E6</accession>
<dbReference type="KEGG" id="tga:TGAM_0256"/>
<dbReference type="EMBL" id="CP001398">
    <property type="protein sequence ID" value="ACS32758.1"/>
    <property type="molecule type" value="Genomic_DNA"/>
</dbReference>
<dbReference type="PATRIC" id="fig|593117.10.peg.259"/>
<evidence type="ECO:0000313" key="2">
    <source>
        <dbReference type="Proteomes" id="UP000001488"/>
    </source>
</evidence>
<organism evidence="1 2">
    <name type="scientific">Thermococcus gammatolerans (strain DSM 15229 / JCM 11827 / EJ3)</name>
    <dbReference type="NCBI Taxonomy" id="593117"/>
    <lineage>
        <taxon>Archaea</taxon>
        <taxon>Methanobacteriati</taxon>
        <taxon>Methanobacteriota</taxon>
        <taxon>Thermococci</taxon>
        <taxon>Thermococcales</taxon>
        <taxon>Thermococcaceae</taxon>
        <taxon>Thermococcus</taxon>
    </lineage>
</organism>
<gene>
    <name evidence="1" type="ordered locus">TGAM_0256</name>
</gene>
<sequence>MGVMGKVITIRVPDWIGDDFIKRIERMVEEEIERAFASGRVDRETYLRFVETYSTTKDVLLENDEELLAEMRKKEKARINDSY</sequence>
<dbReference type="AlphaFoldDB" id="C5A3E6"/>
<dbReference type="STRING" id="593117.TGAM_0256"/>
<proteinExistence type="predicted"/>
<dbReference type="PaxDb" id="593117-TGAM_0256"/>
<reference evidence="1 2" key="1">
    <citation type="journal article" date="2007" name="Genome Biol.">
        <title>Genome analysis and genome-wide proteomics of Thermococcus gammatolerans, the most radioresistant organism known amongst the Archaea.</title>
        <authorList>
            <person name="Zivanovic Y."/>
            <person name="Armengaud J."/>
            <person name="Lagorce A."/>
            <person name="Leplat C."/>
            <person name="Guerin P."/>
            <person name="Dutertre M."/>
            <person name="Anthouard V."/>
            <person name="Forterre P."/>
            <person name="Wincker P."/>
            <person name="Confalonieri F."/>
        </authorList>
    </citation>
    <scope>NUCLEOTIDE SEQUENCE [LARGE SCALE GENOMIC DNA]</scope>
    <source>
        <strain evidence="2">DSM 15229 / JCM 11827 / EJ3</strain>
    </source>
</reference>
<protein>
    <submittedName>
        <fullName evidence="1">Uncharacterized protein</fullName>
    </submittedName>
</protein>
<dbReference type="Proteomes" id="UP000001488">
    <property type="component" value="Chromosome"/>
</dbReference>
<evidence type="ECO:0000313" key="1">
    <source>
        <dbReference type="EMBL" id="ACS32758.1"/>
    </source>
</evidence>
<dbReference type="HOGENOM" id="CLU_2581595_0_0_2"/>
<name>C5A3E6_THEGJ</name>
<keyword evidence="2" id="KW-1185">Reference proteome</keyword>
<dbReference type="eggNOG" id="arCOG07703">
    <property type="taxonomic scope" value="Archaea"/>
</dbReference>